<dbReference type="SUPFAM" id="SSF48452">
    <property type="entry name" value="TPR-like"/>
    <property type="match status" value="1"/>
</dbReference>
<evidence type="ECO:0000256" key="7">
    <source>
        <dbReference type="ARBA" id="ARBA00022927"/>
    </source>
</evidence>
<evidence type="ECO:0000313" key="13">
    <source>
        <dbReference type="Proteomes" id="UP000324705"/>
    </source>
</evidence>
<dbReference type="GO" id="GO:0015031">
    <property type="term" value="P:protein transport"/>
    <property type="evidence" value="ECO:0007669"/>
    <property type="project" value="UniProtKB-KW"/>
</dbReference>
<dbReference type="Pfam" id="PF06552">
    <property type="entry name" value="TOM20_plant"/>
    <property type="match status" value="1"/>
</dbReference>
<name>A0A9R0RXS9_TRITD</name>
<keyword evidence="13" id="KW-1185">Reference proteome</keyword>
<evidence type="ECO:0000256" key="3">
    <source>
        <dbReference type="ARBA" id="ARBA00005792"/>
    </source>
</evidence>
<comment type="subcellular location">
    <subcellularLocation>
        <location evidence="2">Mitochondrion outer membrane</location>
        <topology evidence="2">Single-pass membrane protein</topology>
    </subcellularLocation>
</comment>
<evidence type="ECO:0000256" key="5">
    <source>
        <dbReference type="ARBA" id="ARBA00022692"/>
    </source>
</evidence>
<keyword evidence="6" id="KW-1000">Mitochondrion outer membrane</keyword>
<dbReference type="AlphaFoldDB" id="A0A9R0RXS9"/>
<dbReference type="GO" id="GO:0005742">
    <property type="term" value="C:mitochondrial outer membrane translocase complex"/>
    <property type="evidence" value="ECO:0007669"/>
    <property type="project" value="InterPro"/>
</dbReference>
<dbReference type="PANTHER" id="PTHR32409">
    <property type="entry name" value="MITOCHONDRIAL IMPORT RECEPTOR SUBUNIT TOM20-1-RELATED"/>
    <property type="match status" value="1"/>
</dbReference>
<accession>A0A9R0RXS9</accession>
<keyword evidence="10 11" id="KW-0472">Membrane</keyword>
<keyword evidence="5 11" id="KW-0812">Transmembrane</keyword>
<comment type="similarity">
    <text evidence="3">Belongs to the Tom20 family.</text>
</comment>
<dbReference type="PANTHER" id="PTHR32409:SF3">
    <property type="entry name" value="MITOCHONDRIAL IMPORT RECEPTOR SUBUNIT TOM20-1-RELATED"/>
    <property type="match status" value="1"/>
</dbReference>
<comment type="function">
    <text evidence="1">Central component of the receptor complex responsible for the recognition and translocation of cytosolically synthesized mitochondrial preproteins. Together with TOM22 functions as the transit peptide receptor at the surface of the mitochondrion outer membrane and facilitates the movement of preproteins into the translocation pore.</text>
</comment>
<organism evidence="12 13">
    <name type="scientific">Triticum turgidum subsp. durum</name>
    <name type="common">Durum wheat</name>
    <name type="synonym">Triticum durum</name>
    <dbReference type="NCBI Taxonomy" id="4567"/>
    <lineage>
        <taxon>Eukaryota</taxon>
        <taxon>Viridiplantae</taxon>
        <taxon>Streptophyta</taxon>
        <taxon>Embryophyta</taxon>
        <taxon>Tracheophyta</taxon>
        <taxon>Spermatophyta</taxon>
        <taxon>Magnoliopsida</taxon>
        <taxon>Liliopsida</taxon>
        <taxon>Poales</taxon>
        <taxon>Poaceae</taxon>
        <taxon>BOP clade</taxon>
        <taxon>Pooideae</taxon>
        <taxon>Triticodae</taxon>
        <taxon>Triticeae</taxon>
        <taxon>Triticinae</taxon>
        <taxon>Triticum</taxon>
    </lineage>
</organism>
<evidence type="ECO:0000256" key="8">
    <source>
        <dbReference type="ARBA" id="ARBA00022989"/>
    </source>
</evidence>
<dbReference type="InterPro" id="IPR011990">
    <property type="entry name" value="TPR-like_helical_dom_sf"/>
</dbReference>
<evidence type="ECO:0000256" key="9">
    <source>
        <dbReference type="ARBA" id="ARBA00023128"/>
    </source>
</evidence>
<dbReference type="InterPro" id="IPR010547">
    <property type="entry name" value="TOM20_imprt_rcpt"/>
</dbReference>
<evidence type="ECO:0000256" key="10">
    <source>
        <dbReference type="ARBA" id="ARBA00023136"/>
    </source>
</evidence>
<dbReference type="OMA" id="HNEHYLK"/>
<evidence type="ECO:0000256" key="2">
    <source>
        <dbReference type="ARBA" id="ARBA00004572"/>
    </source>
</evidence>
<feature type="transmembrane region" description="Helical" evidence="11">
    <location>
        <begin position="170"/>
        <end position="190"/>
    </location>
</feature>
<evidence type="ECO:0000313" key="12">
    <source>
        <dbReference type="EMBL" id="VAH67857.1"/>
    </source>
</evidence>
<gene>
    <name evidence="12" type="ORF">TRITD_3Av1G245610</name>
</gene>
<dbReference type="GO" id="GO:0045040">
    <property type="term" value="P:protein insertion into mitochondrial outer membrane"/>
    <property type="evidence" value="ECO:0007669"/>
    <property type="project" value="InterPro"/>
</dbReference>
<sequence>MDMAAMNDPERLFFFDLACKTAKSTYDENPLDADNLTRWGGALLELSQMQNGPESLKCLEDAESKLDEALRIDPNKADALWCLGNALTSRGFFTSETVQANECFEKATGCFQRAVDVEPANELYRKSLDLSSKHLNCIWRSIGKSHLKPHKEHPRPQMQGSRKKKKNNDFWYDLAGWGILLVGIGVWLGVANSQAKEAQPPHMSHQPNM</sequence>
<evidence type="ECO:0000256" key="4">
    <source>
        <dbReference type="ARBA" id="ARBA00022448"/>
    </source>
</evidence>
<dbReference type="Gramene" id="TRITD3Av1G245610.1">
    <property type="protein sequence ID" value="TRITD3Av1G245610.1"/>
    <property type="gene ID" value="TRITD3Av1G245610"/>
</dbReference>
<protein>
    <recommendedName>
        <fullName evidence="14">Mitochondrial import receptor subunit TOM20</fullName>
    </recommendedName>
</protein>
<evidence type="ECO:0000256" key="6">
    <source>
        <dbReference type="ARBA" id="ARBA00022787"/>
    </source>
</evidence>
<evidence type="ECO:0000256" key="11">
    <source>
        <dbReference type="SAM" id="Phobius"/>
    </source>
</evidence>
<proteinExistence type="inferred from homology"/>
<keyword evidence="4" id="KW-0813">Transport</keyword>
<keyword evidence="7" id="KW-0653">Protein transport</keyword>
<evidence type="ECO:0008006" key="14">
    <source>
        <dbReference type="Google" id="ProtNLM"/>
    </source>
</evidence>
<dbReference type="Gene3D" id="1.25.40.10">
    <property type="entry name" value="Tetratricopeptide repeat domain"/>
    <property type="match status" value="1"/>
</dbReference>
<reference evidence="12 13" key="1">
    <citation type="submission" date="2017-09" db="EMBL/GenBank/DDBJ databases">
        <authorList>
            <consortium name="International Durum Wheat Genome Sequencing Consortium (IDWGSC)"/>
            <person name="Milanesi L."/>
        </authorList>
    </citation>
    <scope>NUCLEOTIDE SEQUENCE [LARGE SCALE GENOMIC DNA]</scope>
    <source>
        <strain evidence="13">cv. Svevo</strain>
    </source>
</reference>
<dbReference type="EMBL" id="LT934115">
    <property type="protein sequence ID" value="VAH67857.1"/>
    <property type="molecule type" value="Genomic_DNA"/>
</dbReference>
<keyword evidence="9" id="KW-0496">Mitochondrion</keyword>
<dbReference type="Proteomes" id="UP000324705">
    <property type="component" value="Chromosome 3A"/>
</dbReference>
<keyword evidence="8 11" id="KW-1133">Transmembrane helix</keyword>
<evidence type="ECO:0000256" key="1">
    <source>
        <dbReference type="ARBA" id="ARBA00003450"/>
    </source>
</evidence>